<keyword evidence="3" id="KW-1185">Reference proteome</keyword>
<dbReference type="SUPFAM" id="SSF46785">
    <property type="entry name" value="Winged helix' DNA-binding domain"/>
    <property type="match status" value="1"/>
</dbReference>
<proteinExistence type="predicted"/>
<dbReference type="Gene3D" id="1.10.10.10">
    <property type="entry name" value="Winged helix-like DNA-binding domain superfamily/Winged helix DNA-binding domain"/>
    <property type="match status" value="1"/>
</dbReference>
<gene>
    <name evidence="2" type="ORF">DFR40_0011</name>
</gene>
<dbReference type="InterPro" id="IPR036390">
    <property type="entry name" value="WH_DNA-bd_sf"/>
</dbReference>
<accession>A0A495WML6</accession>
<dbReference type="InterPro" id="IPR036388">
    <property type="entry name" value="WH-like_DNA-bd_sf"/>
</dbReference>
<dbReference type="Proteomes" id="UP000270626">
    <property type="component" value="Unassembled WGS sequence"/>
</dbReference>
<reference evidence="2 3" key="1">
    <citation type="submission" date="2018-10" db="EMBL/GenBank/DDBJ databases">
        <title>Genomic Encyclopedia of Type Strains, Phase IV (KMG-IV): sequencing the most valuable type-strain genomes for metagenomic binning, comparative biology and taxonomic classification.</title>
        <authorList>
            <person name="Goeker M."/>
        </authorList>
    </citation>
    <scope>NUCLEOTIDE SEQUENCE [LARGE SCALE GENOMIC DNA]</scope>
    <source>
        <strain evidence="2 3">DSM 23841</strain>
    </source>
</reference>
<evidence type="ECO:0000313" key="2">
    <source>
        <dbReference type="EMBL" id="RKT62962.1"/>
    </source>
</evidence>
<dbReference type="PROSITE" id="PS01332">
    <property type="entry name" value="HTH_RRF2_1"/>
    <property type="match status" value="1"/>
</dbReference>
<dbReference type="RefSeq" id="WP_121456455.1">
    <property type="nucleotide sequence ID" value="NZ_RBXP01000001.1"/>
</dbReference>
<dbReference type="AlphaFoldDB" id="A0A495WML6"/>
<dbReference type="PANTHER" id="PTHR33221">
    <property type="entry name" value="WINGED HELIX-TURN-HELIX TRANSCRIPTIONAL REGULATOR, RRF2 FAMILY"/>
    <property type="match status" value="1"/>
</dbReference>
<dbReference type="InterPro" id="IPR030489">
    <property type="entry name" value="TR_Rrf2-type_CS"/>
</dbReference>
<dbReference type="PANTHER" id="PTHR33221:SF4">
    <property type="entry name" value="HTH-TYPE TRANSCRIPTIONAL REPRESSOR NSRR"/>
    <property type="match status" value="1"/>
</dbReference>
<keyword evidence="1" id="KW-0238">DNA-binding</keyword>
<sequence length="147" mass="16026">MRLSSFSDYSLRVLMYLGVHAERLVTIGEIAEAYGISANHLTKVVHQLGRLGYLETLRGKGGGIRLGRPAGEIRLGELIRQVEGDWALVECFATGGNCQIHGACRLPPILDEALAAMFAALDRHTLAELLVRPRELGQALPLRRLAG</sequence>
<dbReference type="GO" id="GO:0003677">
    <property type="term" value="F:DNA binding"/>
    <property type="evidence" value="ECO:0007669"/>
    <property type="project" value="UniProtKB-KW"/>
</dbReference>
<comment type="caution">
    <text evidence="2">The sequence shown here is derived from an EMBL/GenBank/DDBJ whole genome shotgun (WGS) entry which is preliminary data.</text>
</comment>
<evidence type="ECO:0000256" key="1">
    <source>
        <dbReference type="ARBA" id="ARBA00023125"/>
    </source>
</evidence>
<organism evidence="2 3">
    <name type="scientific">Azonexus fungiphilus</name>
    <dbReference type="NCBI Taxonomy" id="146940"/>
    <lineage>
        <taxon>Bacteria</taxon>
        <taxon>Pseudomonadati</taxon>
        <taxon>Pseudomonadota</taxon>
        <taxon>Betaproteobacteria</taxon>
        <taxon>Rhodocyclales</taxon>
        <taxon>Azonexaceae</taxon>
        <taxon>Azonexus</taxon>
    </lineage>
</organism>
<dbReference type="PROSITE" id="PS51197">
    <property type="entry name" value="HTH_RRF2_2"/>
    <property type="match status" value="1"/>
</dbReference>
<evidence type="ECO:0000313" key="3">
    <source>
        <dbReference type="Proteomes" id="UP000270626"/>
    </source>
</evidence>
<dbReference type="OrthoDB" id="9795923at2"/>
<dbReference type="NCBIfam" id="TIGR00738">
    <property type="entry name" value="rrf2_super"/>
    <property type="match status" value="1"/>
</dbReference>
<dbReference type="GO" id="GO:0005829">
    <property type="term" value="C:cytosol"/>
    <property type="evidence" value="ECO:0007669"/>
    <property type="project" value="TreeGrafter"/>
</dbReference>
<name>A0A495WML6_9RHOO</name>
<dbReference type="GO" id="GO:0003700">
    <property type="term" value="F:DNA-binding transcription factor activity"/>
    <property type="evidence" value="ECO:0007669"/>
    <property type="project" value="TreeGrafter"/>
</dbReference>
<dbReference type="Pfam" id="PF02082">
    <property type="entry name" value="Rrf2"/>
    <property type="match status" value="1"/>
</dbReference>
<dbReference type="EMBL" id="RBXP01000001">
    <property type="protein sequence ID" value="RKT62962.1"/>
    <property type="molecule type" value="Genomic_DNA"/>
</dbReference>
<protein>
    <submittedName>
        <fullName evidence="2">BadM/Rrf2 family transcriptional regulator</fullName>
    </submittedName>
</protein>
<dbReference type="InterPro" id="IPR000944">
    <property type="entry name" value="Tscrpt_reg_Rrf2"/>
</dbReference>